<evidence type="ECO:0000313" key="3">
    <source>
        <dbReference type="Proteomes" id="UP000195607"/>
    </source>
</evidence>
<feature type="region of interest" description="Disordered" evidence="1">
    <location>
        <begin position="1"/>
        <end position="35"/>
    </location>
</feature>
<sequence>MSGRGDFTTGRHSTPGAVDNDPSVKNSNTPELISVGKGKVESGKGVVKAAEGKFLVLDLVQEKGPCPDNMCQLEAKISAGILDSINDSSSYEIIKTEKFTFVISKAVWRAIDKGRQDISIRKGRFGSLTVKGFSLTY</sequence>
<dbReference type="GeneID" id="41587396"/>
<reference evidence="2 3" key="1">
    <citation type="submission" date="2016-04" db="EMBL/GenBank/DDBJ databases">
        <authorList>
            <person name="Evans L.H."/>
            <person name="Alamgir A."/>
            <person name="Owens N."/>
            <person name="Weber N.D."/>
            <person name="Virtaneva K."/>
            <person name="Barbian K."/>
            <person name="Babar A."/>
            <person name="Rosenke K."/>
        </authorList>
    </citation>
    <scope>NUCLEOTIDE SEQUENCE [LARGE SCALE GENOMIC DNA]</scope>
    <source>
        <strain evidence="3">S5(T) (JCM 30642 \VKM B-2941)</strain>
    </source>
</reference>
<protein>
    <submittedName>
        <fullName evidence="2">Uncharacterized protein</fullName>
    </submittedName>
</protein>
<evidence type="ECO:0000256" key="1">
    <source>
        <dbReference type="SAM" id="MobiDB-lite"/>
    </source>
</evidence>
<proteinExistence type="predicted"/>
<dbReference type="EMBL" id="LT671858">
    <property type="protein sequence ID" value="SIM31038.1"/>
    <property type="molecule type" value="Genomic_DNA"/>
</dbReference>
<organism evidence="2 3">
    <name type="scientific">Cuniculiplasma divulgatum</name>
    <dbReference type="NCBI Taxonomy" id="1673428"/>
    <lineage>
        <taxon>Archaea</taxon>
        <taxon>Methanobacteriati</taxon>
        <taxon>Thermoplasmatota</taxon>
        <taxon>Thermoplasmata</taxon>
        <taxon>Thermoplasmatales</taxon>
        <taxon>Cuniculiplasmataceae</taxon>
        <taxon>Cuniculiplasma</taxon>
    </lineage>
</organism>
<name>A0A1N5S4M5_9ARCH</name>
<accession>A0A1N5S4M5</accession>
<gene>
    <name evidence="2" type="ORF">CSP5_0079</name>
</gene>
<dbReference type="Proteomes" id="UP000195607">
    <property type="component" value="Chromosome I"/>
</dbReference>
<dbReference type="AlphaFoldDB" id="A0A1N5S4M5"/>
<dbReference type="RefSeq" id="WP_148689421.1">
    <property type="nucleotide sequence ID" value="NZ_LT671858.1"/>
</dbReference>
<evidence type="ECO:0000313" key="2">
    <source>
        <dbReference type="EMBL" id="SIM31038.1"/>
    </source>
</evidence>